<feature type="compositionally biased region" description="Polar residues" evidence="1">
    <location>
        <begin position="194"/>
        <end position="230"/>
    </location>
</feature>
<feature type="region of interest" description="Disordered" evidence="1">
    <location>
        <begin position="959"/>
        <end position="1000"/>
    </location>
</feature>
<dbReference type="Proteomes" id="UP000005222">
    <property type="component" value="Chromosome N"/>
</dbReference>
<evidence type="ECO:0000313" key="3">
    <source>
        <dbReference type="EMBL" id="CCE86489.1"/>
    </source>
</evidence>
<name>G8Y0Y6_PICSO</name>
<feature type="region of interest" description="Disordered" evidence="1">
    <location>
        <begin position="336"/>
        <end position="420"/>
    </location>
</feature>
<dbReference type="InParanoid" id="G8Y0Y6"/>
<evidence type="ECO:0000313" key="4">
    <source>
        <dbReference type="Proteomes" id="UP000005222"/>
    </source>
</evidence>
<evidence type="ECO:0000256" key="1">
    <source>
        <dbReference type="SAM" id="MobiDB-lite"/>
    </source>
</evidence>
<feature type="compositionally biased region" description="Low complexity" evidence="1">
    <location>
        <begin position="164"/>
        <end position="176"/>
    </location>
</feature>
<feature type="compositionally biased region" description="Basic and acidic residues" evidence="1">
    <location>
        <begin position="1095"/>
        <end position="1127"/>
    </location>
</feature>
<dbReference type="HOGENOM" id="CLU_270635_0_0_1"/>
<feature type="region of interest" description="Disordered" evidence="1">
    <location>
        <begin position="610"/>
        <end position="704"/>
    </location>
</feature>
<accession>G8Y0Y6</accession>
<feature type="compositionally biased region" description="Polar residues" evidence="1">
    <location>
        <begin position="177"/>
        <end position="187"/>
    </location>
</feature>
<feature type="compositionally biased region" description="Basic and acidic residues" evidence="1">
    <location>
        <begin position="630"/>
        <end position="639"/>
    </location>
</feature>
<sequence length="1202" mass="131350">MVPTQRLVFLLGILMVFFTCAIAVDEDGGIQSEIQQANEDLVISNTSLNEQRVRDHFNIVRKLLPLKGNVSQIENLKRLIMKNAKKSHKPVIHDTSSVELGTTGSHLRKHKASKPTVSLKHGASRTSISSAVTEAPTESGFTSSSSSWQEEDIQTETGDEVKSSDSVSSSNQISLSETSTIQTSEVSDSILKGSFSTDPSPTDVDSLSTVHETGDSEASPSSTMNAEPTLQHSSVSNTLITETTSLPNVDPEVITTEDASIDIGSDSTDLQHVESKTAVESVLHSSSVYEDSTNTLLSSAELSSELLRASSSHPHDLEPTMSSVIRVTQTITHYIHSSGAAETNTIPTDTPRPDLPETPSTVDPQNQPELMVPPSPDNGQGMPSIISIEDGLKPLPSSTTEESTQTAISQPSEDNNQDGDFSTVYKYLTVHRPTSDLHSPSDASIVVSATGLHEDVSSLSHLIEGVLNSGDINKVSSATEQPPSITDNIHASITSAANDVTKIETSTPSNSVSVFPSTTDIISSDGQLPLPFEGPSDKHVYSDTSSETHASPTTLFAISSSTIVNERIGNPHELLHTTAAYPQYSTPPLPEKLKTKARYLDSLETKLSRPLPAVDNDQVGNGISSPGLSEEYKERHKQGLSDFPYSGGRNNDMFSVPHPNRQADDIPGHQISKDPNLNYEAERNTYRPDSKDDKNLVKPGGMGKDILNMKPLPYKISVSPQFQNHDATPKDIPKQVYGKPKIDWVNWMRNTKAGKNDNAWDNSIARPDNIANGDIRNKNGDMLSSRSLSPITTTYKSIVAVHSSTNDFPNGMVPSIEPSKTFDVDAQSLTRTTLYHSTLSPGTTHMEQTQNELNQKLGSNNKADLIEEIRKKVLGPSPAETSGRIDLDEAFGTNVKSDLRQKQDESVVDYMKRILPLIERIADGELKNNSSIDMVPQYDLNTHSPRPSRVLESQRTQSLHTLPLQMSDESKTSPSSSDAFGRPSMSLNDPMSSQNTSSGAPGEFSSALYAYEDDNYIYEYVYDSPDGARNMNGGELYKSSDSSRTDNSINTNLPPVKDVDFDNDKSAFKTFKNKADLTTSYKKQQIDDLEQAKSGPKESQWKSLSDSRKRLSDSAKSDNARKADSGEGKNLFSFLHNDNTKDRHVSNTNNKKNTHKLSEKIHKFNLNPFGIFSYESAASRSIDYIPSLFNAVFLILFSIMCL</sequence>
<keyword evidence="4" id="KW-1185">Reference proteome</keyword>
<feature type="compositionally biased region" description="Polar residues" evidence="1">
    <location>
        <begin position="396"/>
        <end position="420"/>
    </location>
</feature>
<protein>
    <submittedName>
        <fullName evidence="3">Piso0_004984 protein</fullName>
    </submittedName>
</protein>
<reference evidence="3 4" key="1">
    <citation type="journal article" date="2012" name="G3 (Bethesda)">
        <title>Pichia sorbitophila, an interspecies yeast hybrid reveals early steps of genome resolution following polyploidization.</title>
        <authorList>
            <person name="Leh Louis V."/>
            <person name="Despons L."/>
            <person name="Friedrich A."/>
            <person name="Martin T."/>
            <person name="Durrens P."/>
            <person name="Casaregola S."/>
            <person name="Neuveglise C."/>
            <person name="Fairhead C."/>
            <person name="Marck C."/>
            <person name="Cruz J.A."/>
            <person name="Straub M.L."/>
            <person name="Kugler V."/>
            <person name="Sacerdot C."/>
            <person name="Uzunov Z."/>
            <person name="Thierry A."/>
            <person name="Weiss S."/>
            <person name="Bleykasten C."/>
            <person name="De Montigny J."/>
            <person name="Jacques N."/>
            <person name="Jung P."/>
            <person name="Lemaire M."/>
            <person name="Mallet S."/>
            <person name="Morel G."/>
            <person name="Richard G.F."/>
            <person name="Sarkar A."/>
            <person name="Savel G."/>
            <person name="Schacherer J."/>
            <person name="Seret M.L."/>
            <person name="Talla E."/>
            <person name="Samson G."/>
            <person name="Jubin C."/>
            <person name="Poulain J."/>
            <person name="Vacherie B."/>
            <person name="Barbe V."/>
            <person name="Pelletier E."/>
            <person name="Sherman D.J."/>
            <person name="Westhof E."/>
            <person name="Weissenbach J."/>
            <person name="Baret P.V."/>
            <person name="Wincker P."/>
            <person name="Gaillardin C."/>
            <person name="Dujon B."/>
            <person name="Souciet J.L."/>
        </authorList>
    </citation>
    <scope>NUCLEOTIDE SEQUENCE [LARGE SCALE GENOMIC DNA]</scope>
    <source>
        <strain evidence="4">ATCC MYA-4447 / BCRC 22081 / CBS 7064 / NBRC 10061 / NRRL Y-12695</strain>
    </source>
</reference>
<organism evidence="3 4">
    <name type="scientific">Pichia sorbitophila (strain ATCC MYA-4447 / BCRC 22081 / CBS 7064 / NBRC 10061 / NRRL Y-12695)</name>
    <name type="common">Hybrid yeast</name>
    <dbReference type="NCBI Taxonomy" id="559304"/>
    <lineage>
        <taxon>Eukaryota</taxon>
        <taxon>Fungi</taxon>
        <taxon>Dikarya</taxon>
        <taxon>Ascomycota</taxon>
        <taxon>Saccharomycotina</taxon>
        <taxon>Pichiomycetes</taxon>
        <taxon>Debaryomycetaceae</taxon>
        <taxon>Millerozyma</taxon>
    </lineage>
</organism>
<dbReference type="STRING" id="559304.G8Y0Y6"/>
<proteinExistence type="predicted"/>
<dbReference type="EMBL" id="FO082046">
    <property type="protein sequence ID" value="CCE86489.1"/>
    <property type="molecule type" value="Genomic_DNA"/>
</dbReference>
<feature type="signal peptide" evidence="2">
    <location>
        <begin position="1"/>
        <end position="23"/>
    </location>
</feature>
<feature type="compositionally biased region" description="Acidic residues" evidence="1">
    <location>
        <begin position="149"/>
        <end position="158"/>
    </location>
</feature>
<gene>
    <name evidence="3" type="primary">Piso0_004984</name>
    <name evidence="3" type="ORF">GNLVRS01_PISO0N05337g</name>
</gene>
<feature type="compositionally biased region" description="Polar residues" evidence="1">
    <location>
        <begin position="358"/>
        <end position="368"/>
    </location>
</feature>
<feature type="compositionally biased region" description="Polar residues" evidence="1">
    <location>
        <begin position="618"/>
        <end position="627"/>
    </location>
</feature>
<feature type="compositionally biased region" description="Polar residues" evidence="1">
    <location>
        <begin position="985"/>
        <end position="999"/>
    </location>
</feature>
<feature type="region of interest" description="Disordered" evidence="1">
    <location>
        <begin position="1024"/>
        <end position="1062"/>
    </location>
</feature>
<feature type="compositionally biased region" description="Polar residues" evidence="1">
    <location>
        <begin position="1039"/>
        <end position="1053"/>
    </location>
</feature>
<feature type="region of interest" description="Disordered" evidence="1">
    <location>
        <begin position="100"/>
        <end position="230"/>
    </location>
</feature>
<evidence type="ECO:0000256" key="2">
    <source>
        <dbReference type="SAM" id="SignalP"/>
    </source>
</evidence>
<feature type="chain" id="PRO_5003518950" evidence="2">
    <location>
        <begin position="24"/>
        <end position="1202"/>
    </location>
</feature>
<feature type="region of interest" description="Disordered" evidence="1">
    <location>
        <begin position="1087"/>
        <end position="1129"/>
    </location>
</feature>
<keyword evidence="2" id="KW-0732">Signal</keyword>
<dbReference type="AlphaFoldDB" id="G8Y0Y6"/>
<feature type="compositionally biased region" description="Basic and acidic residues" evidence="1">
    <location>
        <begin position="680"/>
        <end position="696"/>
    </location>
</feature>